<accession>A0A9D9IIL5</accession>
<reference evidence="3" key="1">
    <citation type="submission" date="2020-10" db="EMBL/GenBank/DDBJ databases">
        <authorList>
            <person name="Gilroy R."/>
        </authorList>
    </citation>
    <scope>NUCLEOTIDE SEQUENCE</scope>
    <source>
        <strain evidence="3">B1-8020</strain>
    </source>
</reference>
<dbReference type="Proteomes" id="UP000823604">
    <property type="component" value="Unassembled WGS sequence"/>
</dbReference>
<sequence>MKKILMAMLALPFLVFGSCVPETTTSGMMPYKKGFENLSSVTIFGTGTEKAEELYLNLLDDIGELQKKYSSSWTVTFSGESLDEALASYDEQALEGYDDAVAAMQGLLDEFETTVGSGDFGKGSFELVYVYKVSRDKVLAESEEFTFAYSGSNQGGQEPDPDPDPDPEPSGPAKFGDYYYSDGTWSTELDPSKTVIGVVFWTGDPTGQDPTLKKDHPECTNGLALAINGEEFSTWQSNFSAYGERVDDWVSANTSFHSIATTVEPGDHFNQILGYNHTKAIEAFNAAQENSGWPVDAVQKAVEYRSAVPAPSSSSDWYLPSPKEIFIICNKDVDNIYYYTPMVQDNMLELNKVLATIDGAQQLGTDELSFYRTSAEASYYDSPSYKDKSYSMSFIMAIISPNSKTFEQSLVRFVLAF</sequence>
<protein>
    <submittedName>
        <fullName evidence="3">Uncharacterized protein</fullName>
    </submittedName>
</protein>
<name>A0A9D9IIL5_9BACT</name>
<feature type="signal peptide" evidence="2">
    <location>
        <begin position="1"/>
        <end position="17"/>
    </location>
</feature>
<feature type="region of interest" description="Disordered" evidence="1">
    <location>
        <begin position="148"/>
        <end position="176"/>
    </location>
</feature>
<dbReference type="AlphaFoldDB" id="A0A9D9IIL5"/>
<evidence type="ECO:0000256" key="2">
    <source>
        <dbReference type="SAM" id="SignalP"/>
    </source>
</evidence>
<comment type="caution">
    <text evidence="3">The sequence shown here is derived from an EMBL/GenBank/DDBJ whole genome shotgun (WGS) entry which is preliminary data.</text>
</comment>
<evidence type="ECO:0000256" key="1">
    <source>
        <dbReference type="SAM" id="MobiDB-lite"/>
    </source>
</evidence>
<dbReference type="EMBL" id="JADIMA010000036">
    <property type="protein sequence ID" value="MBO8472761.1"/>
    <property type="molecule type" value="Genomic_DNA"/>
</dbReference>
<evidence type="ECO:0000313" key="4">
    <source>
        <dbReference type="Proteomes" id="UP000823604"/>
    </source>
</evidence>
<organism evidence="3 4">
    <name type="scientific">Candidatus Merdivivens pullicola</name>
    <dbReference type="NCBI Taxonomy" id="2840872"/>
    <lineage>
        <taxon>Bacteria</taxon>
        <taxon>Pseudomonadati</taxon>
        <taxon>Bacteroidota</taxon>
        <taxon>Bacteroidia</taxon>
        <taxon>Bacteroidales</taxon>
        <taxon>Muribaculaceae</taxon>
        <taxon>Muribaculaceae incertae sedis</taxon>
        <taxon>Candidatus Merdivivens</taxon>
    </lineage>
</organism>
<reference evidence="3" key="2">
    <citation type="journal article" date="2021" name="PeerJ">
        <title>Extensive microbial diversity within the chicken gut microbiome revealed by metagenomics and culture.</title>
        <authorList>
            <person name="Gilroy R."/>
            <person name="Ravi A."/>
            <person name="Getino M."/>
            <person name="Pursley I."/>
            <person name="Horton D.L."/>
            <person name="Alikhan N.F."/>
            <person name="Baker D."/>
            <person name="Gharbi K."/>
            <person name="Hall N."/>
            <person name="Watson M."/>
            <person name="Adriaenssens E.M."/>
            <person name="Foster-Nyarko E."/>
            <person name="Jarju S."/>
            <person name="Secka A."/>
            <person name="Antonio M."/>
            <person name="Oren A."/>
            <person name="Chaudhuri R.R."/>
            <person name="La Ragione R."/>
            <person name="Hildebrand F."/>
            <person name="Pallen M.J."/>
        </authorList>
    </citation>
    <scope>NUCLEOTIDE SEQUENCE</scope>
    <source>
        <strain evidence="3">B1-8020</strain>
    </source>
</reference>
<proteinExistence type="predicted"/>
<feature type="chain" id="PRO_5038440454" evidence="2">
    <location>
        <begin position="18"/>
        <end position="417"/>
    </location>
</feature>
<evidence type="ECO:0000313" key="3">
    <source>
        <dbReference type="EMBL" id="MBO8472761.1"/>
    </source>
</evidence>
<gene>
    <name evidence="3" type="ORF">IAB81_03950</name>
</gene>
<keyword evidence="2" id="KW-0732">Signal</keyword>
<dbReference type="PROSITE" id="PS51257">
    <property type="entry name" value="PROKAR_LIPOPROTEIN"/>
    <property type="match status" value="1"/>
</dbReference>